<gene>
    <name evidence="2" type="ORF">GZ085_01090</name>
</gene>
<dbReference type="Proteomes" id="UP000483432">
    <property type="component" value="Unassembled WGS sequence"/>
</dbReference>
<name>A0A7C9P6Q6_9PROT</name>
<dbReference type="EMBL" id="JAAFGW010000008">
    <property type="protein sequence ID" value="NDP46987.1"/>
    <property type="molecule type" value="Genomic_DNA"/>
</dbReference>
<dbReference type="Gene3D" id="3.40.50.2000">
    <property type="entry name" value="Glycogen Phosphorylase B"/>
    <property type="match status" value="1"/>
</dbReference>
<organism evidence="2 3">
    <name type="scientific">Sulfuriferula multivorans</name>
    <dbReference type="NCBI Taxonomy" id="1559896"/>
    <lineage>
        <taxon>Bacteria</taxon>
        <taxon>Pseudomonadati</taxon>
        <taxon>Pseudomonadota</taxon>
        <taxon>Betaproteobacteria</taxon>
        <taxon>Nitrosomonadales</taxon>
        <taxon>Sulfuricellaceae</taxon>
        <taxon>Sulfuriferula</taxon>
    </lineage>
</organism>
<reference evidence="2 3" key="1">
    <citation type="submission" date="2019-09" db="EMBL/GenBank/DDBJ databases">
        <title>H2 Metabolism Revealed by Metagenomic Analysis in Subglacial Sediment of East Antarctica.</title>
        <authorList>
            <person name="Yang Z."/>
            <person name="Zhang Y."/>
            <person name="Lv Y."/>
            <person name="Yan W."/>
            <person name="Xiao X."/>
            <person name="Sun B."/>
            <person name="Ma H."/>
        </authorList>
    </citation>
    <scope>NUCLEOTIDE SEQUENCE [LARGE SCALE GENOMIC DNA]</scope>
    <source>
        <strain evidence="2">Bin2_2</strain>
    </source>
</reference>
<dbReference type="InterPro" id="IPR001296">
    <property type="entry name" value="Glyco_trans_1"/>
</dbReference>
<dbReference type="PANTHER" id="PTHR46656:SF3">
    <property type="entry name" value="PUTATIVE-RELATED"/>
    <property type="match status" value="1"/>
</dbReference>
<dbReference type="PANTHER" id="PTHR46656">
    <property type="entry name" value="PUTATIVE-RELATED"/>
    <property type="match status" value="1"/>
</dbReference>
<dbReference type="AlphaFoldDB" id="A0A7C9P6Q6"/>
<evidence type="ECO:0000313" key="2">
    <source>
        <dbReference type="EMBL" id="NDP46987.1"/>
    </source>
</evidence>
<evidence type="ECO:0000313" key="3">
    <source>
        <dbReference type="Proteomes" id="UP000483432"/>
    </source>
</evidence>
<feature type="domain" description="Glycosyl transferase family 1" evidence="1">
    <location>
        <begin position="188"/>
        <end position="297"/>
    </location>
</feature>
<dbReference type="SUPFAM" id="SSF53756">
    <property type="entry name" value="UDP-Glycosyltransferase/glycogen phosphorylase"/>
    <property type="match status" value="1"/>
</dbReference>
<keyword evidence="2" id="KW-0808">Transferase</keyword>
<accession>A0A7C9P6Q6</accession>
<dbReference type="CDD" id="cd03801">
    <property type="entry name" value="GT4_PimA-like"/>
    <property type="match status" value="1"/>
</dbReference>
<sequence>MSKRTSIPFGFNIIGMASANLGLGLTTREFARVLIARGFPVCILDLDAGHGRSGKNLELNHITIAPDTELPYAINIFVEGAHILPQFALHPPRNLVTEGHLNVGFIWWDLTVLPEHLRLGLEFFDVLISGSRFIQSTMANHVPRTPILFAEHPMRLPSDIQADRRRFGLPQDVFVVGMGFDPHSDPARKNPFAAVEAFRQAFPLEKDRHLVIKMSSSKGVSPKMRTLIDQMQALINSDPRIHLIEETLPYAELLSLYASCDAFISLHRAEGLGLVPLEAMLLGKPVVATAWSGNLSYMNYQNSCLVAHDLIPVKDDSDFYGPTTLGIQGHWADPLPEHAAAWLKKLADDPDYRTRLGQRAQTDARDYQTRAEQAAFADEIAVLWENFNLQPQRDRSSLRTRIARTVQQDRLRQMGWVRRQLMRLYTPTLAFLEKWLLWRFKPSTRQS</sequence>
<proteinExistence type="predicted"/>
<dbReference type="Pfam" id="PF00534">
    <property type="entry name" value="Glycos_transf_1"/>
    <property type="match status" value="1"/>
</dbReference>
<evidence type="ECO:0000259" key="1">
    <source>
        <dbReference type="Pfam" id="PF00534"/>
    </source>
</evidence>
<dbReference type="GO" id="GO:0016757">
    <property type="term" value="F:glycosyltransferase activity"/>
    <property type="evidence" value="ECO:0007669"/>
    <property type="project" value="InterPro"/>
</dbReference>
<comment type="caution">
    <text evidence="2">The sequence shown here is derived from an EMBL/GenBank/DDBJ whole genome shotgun (WGS) entry which is preliminary data.</text>
</comment>
<protein>
    <submittedName>
        <fullName evidence="2">Glycosyltransferase family 4 protein</fullName>
    </submittedName>
</protein>